<dbReference type="EMBL" id="CP092867">
    <property type="protein sequence ID" value="UYV68143.1"/>
    <property type="molecule type" value="Genomic_DNA"/>
</dbReference>
<protein>
    <submittedName>
        <fullName evidence="8">K02A2.6-like</fullName>
    </submittedName>
</protein>
<dbReference type="Proteomes" id="UP001235939">
    <property type="component" value="Chromosome 05"/>
</dbReference>
<keyword evidence="2" id="KW-0548">Nucleotidyltransferase</keyword>
<dbReference type="InterPro" id="IPR043502">
    <property type="entry name" value="DNA/RNA_pol_sf"/>
</dbReference>
<evidence type="ECO:0000256" key="3">
    <source>
        <dbReference type="ARBA" id="ARBA00022722"/>
    </source>
</evidence>
<accession>A0ABY6KK54</accession>
<sequence>MKSKTDIFSNATASRVIAASGAAARAPDEKSTTRTHLNLLQLNINGTQRKTEELTCLLRDKNVHIACFQETKLNQNLRFNIKELVLACDSSSYGLGVILSHKNDRKEECPIAFASRTKTEAEKRYSQLEKEALSIRGLGGYGVEKSRQYLLGRKFVLVTDNRPLIHIFSPQKPIPICAASRIKRLSLKLAAFNYTEEFRKSSDNYNVDALSRLPLESSVRESLDEDQVLLLRKLNEVPFSFREVAYETSRDKMLSILLRNVREGNWKFTRVLRENPLAPYYKINEELSLEFGCLQWRERVVIPQKLISLILNYLHEMHMGIVKMKMIAKRYFLSKNYGKDYLETNLQRFLFAHGAFPQTVIKEFPRGTANEEKFEINILEFNTKIGNPREVFNEAVRRQKHFTTGCEVYFRNYATGPKRTYIKIKEGAGQISSNFTCELTAIWKALDVCLNQPSLHQAEGILIYSYSISALEAIQKGNTIITQKIHSLLTQLESLENNCILQWIPARVGIGDNEMAVELAKEAKRIISGVEASIKDLGHQAKSDIRSRISSVLMNPTTRNRQARMERTIMKRLKDRSDIIICNSDKGSQTVVMDISMYRSKMMDVLTDESTFIPIDEDTRLRTYQDFRKALLAQKILSQINSEECKLFTSRLTTDAYIYGLPKIHKPNVPLRPIVACHKSPSAPLARYLSNFFSPLLKQYNHRFTVHNTPSFIEELWKTSPGYPTSFFCQHFYDSSGIRNTAHYLSTCFIPYSHKSAAIARVLNRYGVNSYFSNTLSLATKLKQSIVKNSVTFDSLSTHNAIYSISCEQCDAKYVGETGRMVKTRMVEHDRSVKRKDPHSLVYQHIRDTGHTFNVYNPSAHYHEIKNKHQRLVLEAILTKKSALSNVRDSAEFWKIIASFKKRNSTKGNIDISEWESFYQGLLSPPQRIVADIPTLLIPIDSELDAEISPLEIAREIASLKNNKAAGYDSIPNEAIKDLPENGLILLSNLFNKILTKSQVPSQWSKTIIQPIFKNGDPNAPSNYRGIALISNLSKLFTSILKNRLSNWIENRKLIAENQAGFRRGYSCQDHIFTLTSLIQMTLNRKRRKLYAFFVDLKKRLIRFHIYYYGESLRLLV</sequence>
<keyword evidence="3" id="KW-0540">Nuclease</keyword>
<gene>
    <name evidence="8" type="ORF">LAZ67_5003166</name>
</gene>
<dbReference type="InterPro" id="IPR041373">
    <property type="entry name" value="RT_RNaseH"/>
</dbReference>
<dbReference type="Gene3D" id="3.60.10.10">
    <property type="entry name" value="Endonuclease/exonuclease/phosphatase"/>
    <property type="match status" value="1"/>
</dbReference>
<keyword evidence="5" id="KW-0378">Hydrolase</keyword>
<evidence type="ECO:0000256" key="2">
    <source>
        <dbReference type="ARBA" id="ARBA00022695"/>
    </source>
</evidence>
<organism evidence="8 9">
    <name type="scientific">Cordylochernes scorpioides</name>
    <dbReference type="NCBI Taxonomy" id="51811"/>
    <lineage>
        <taxon>Eukaryota</taxon>
        <taxon>Metazoa</taxon>
        <taxon>Ecdysozoa</taxon>
        <taxon>Arthropoda</taxon>
        <taxon>Chelicerata</taxon>
        <taxon>Arachnida</taxon>
        <taxon>Pseudoscorpiones</taxon>
        <taxon>Cheliferoidea</taxon>
        <taxon>Chernetidae</taxon>
        <taxon>Cordylochernes</taxon>
    </lineage>
</organism>
<evidence type="ECO:0000256" key="5">
    <source>
        <dbReference type="ARBA" id="ARBA00022801"/>
    </source>
</evidence>
<evidence type="ECO:0000256" key="1">
    <source>
        <dbReference type="ARBA" id="ARBA00022679"/>
    </source>
</evidence>
<evidence type="ECO:0000259" key="7">
    <source>
        <dbReference type="Pfam" id="PF17917"/>
    </source>
</evidence>
<name>A0ABY6KK54_9ARAC</name>
<keyword evidence="4" id="KW-0255">Endonuclease</keyword>
<dbReference type="Gene3D" id="3.30.420.10">
    <property type="entry name" value="Ribonuclease H-like superfamily/Ribonuclease H"/>
    <property type="match status" value="1"/>
</dbReference>
<dbReference type="InterPro" id="IPR050951">
    <property type="entry name" value="Retrovirus_Pol_polyprotein"/>
</dbReference>
<dbReference type="CDD" id="cd09274">
    <property type="entry name" value="RNase_HI_RT_Ty3"/>
    <property type="match status" value="1"/>
</dbReference>
<dbReference type="PANTHER" id="PTHR37984:SF5">
    <property type="entry name" value="PROTEIN NYNRIN-LIKE"/>
    <property type="match status" value="1"/>
</dbReference>
<evidence type="ECO:0000313" key="8">
    <source>
        <dbReference type="EMBL" id="UYV68143.1"/>
    </source>
</evidence>
<keyword evidence="6" id="KW-0695">RNA-directed DNA polymerase</keyword>
<feature type="domain" description="Reverse transcriptase RNase H-like" evidence="7">
    <location>
        <begin position="82"/>
        <end position="192"/>
    </location>
</feature>
<keyword evidence="1" id="KW-0808">Transferase</keyword>
<dbReference type="PANTHER" id="PTHR37984">
    <property type="entry name" value="PROTEIN CBG26694"/>
    <property type="match status" value="1"/>
</dbReference>
<dbReference type="SUPFAM" id="SSF53098">
    <property type="entry name" value="Ribonuclease H-like"/>
    <property type="match status" value="1"/>
</dbReference>
<evidence type="ECO:0000256" key="4">
    <source>
        <dbReference type="ARBA" id="ARBA00022759"/>
    </source>
</evidence>
<dbReference type="Pfam" id="PF17917">
    <property type="entry name" value="RT_RNaseH"/>
    <property type="match status" value="1"/>
</dbReference>
<dbReference type="InterPro" id="IPR012337">
    <property type="entry name" value="RNaseH-like_sf"/>
</dbReference>
<proteinExistence type="predicted"/>
<dbReference type="InterPro" id="IPR036397">
    <property type="entry name" value="RNaseH_sf"/>
</dbReference>
<dbReference type="SUPFAM" id="SSF56672">
    <property type="entry name" value="DNA/RNA polymerases"/>
    <property type="match status" value="1"/>
</dbReference>
<evidence type="ECO:0000313" key="9">
    <source>
        <dbReference type="Proteomes" id="UP001235939"/>
    </source>
</evidence>
<reference evidence="8 9" key="1">
    <citation type="submission" date="2022-01" db="EMBL/GenBank/DDBJ databases">
        <title>A chromosomal length assembly of Cordylochernes scorpioides.</title>
        <authorList>
            <person name="Zeh D."/>
            <person name="Zeh J."/>
        </authorList>
    </citation>
    <scope>NUCLEOTIDE SEQUENCE [LARGE SCALE GENOMIC DNA]</scope>
    <source>
        <strain evidence="8">IN4F17</strain>
        <tissue evidence="8">Whole Body</tissue>
    </source>
</reference>
<keyword evidence="9" id="KW-1185">Reference proteome</keyword>
<dbReference type="InterPro" id="IPR036691">
    <property type="entry name" value="Endo/exonu/phosph_ase_sf"/>
</dbReference>
<evidence type="ECO:0000256" key="6">
    <source>
        <dbReference type="ARBA" id="ARBA00022918"/>
    </source>
</evidence>